<accession>A0ABQ8SMZ3</accession>
<comment type="caution">
    <text evidence="1">The sequence shown here is derived from an EMBL/GenBank/DDBJ whole genome shotgun (WGS) entry which is preliminary data.</text>
</comment>
<name>A0ABQ8SMZ3_PERAM</name>
<dbReference type="Proteomes" id="UP001148838">
    <property type="component" value="Unassembled WGS sequence"/>
</dbReference>
<evidence type="ECO:0000313" key="1">
    <source>
        <dbReference type="EMBL" id="KAJ4435110.1"/>
    </source>
</evidence>
<gene>
    <name evidence="1" type="ORF">ANN_23685</name>
</gene>
<dbReference type="EMBL" id="JAJSOF020000025">
    <property type="protein sequence ID" value="KAJ4435110.1"/>
    <property type="molecule type" value="Genomic_DNA"/>
</dbReference>
<evidence type="ECO:0000313" key="2">
    <source>
        <dbReference type="Proteomes" id="UP001148838"/>
    </source>
</evidence>
<sequence>MPCRLRNRNAVSYKSRDHNANNNGYILENATFSRSLQLVPHDVRPIVMKQFGRRCARTMATCDVIDPIMSPEGEALYTYNCNWCHSSPFRRSEHLKFERCRRSPSIEYNGRLDGSRNRFKIMSIEKFPSSPGFELKFEEIKALKNIVRSGNVEIGNLSFENVEKFKYLGATVTNINDSREEIKRKINMGNARYYSVEKFYHPVYSRKSLKLEFIKQLYYRLFYMVVKLELSL</sequence>
<protein>
    <submittedName>
        <fullName evidence="1">Uncharacterized protein</fullName>
    </submittedName>
</protein>
<organism evidence="1 2">
    <name type="scientific">Periplaneta americana</name>
    <name type="common">American cockroach</name>
    <name type="synonym">Blatta americana</name>
    <dbReference type="NCBI Taxonomy" id="6978"/>
    <lineage>
        <taxon>Eukaryota</taxon>
        <taxon>Metazoa</taxon>
        <taxon>Ecdysozoa</taxon>
        <taxon>Arthropoda</taxon>
        <taxon>Hexapoda</taxon>
        <taxon>Insecta</taxon>
        <taxon>Pterygota</taxon>
        <taxon>Neoptera</taxon>
        <taxon>Polyneoptera</taxon>
        <taxon>Dictyoptera</taxon>
        <taxon>Blattodea</taxon>
        <taxon>Blattoidea</taxon>
        <taxon>Blattidae</taxon>
        <taxon>Blattinae</taxon>
        <taxon>Periplaneta</taxon>
    </lineage>
</organism>
<keyword evidence="2" id="KW-1185">Reference proteome</keyword>
<proteinExistence type="predicted"/>
<reference evidence="1 2" key="1">
    <citation type="journal article" date="2022" name="Allergy">
        <title>Genome assembly and annotation of Periplaneta americana reveal a comprehensive cockroach allergen profile.</title>
        <authorList>
            <person name="Wang L."/>
            <person name="Xiong Q."/>
            <person name="Saelim N."/>
            <person name="Wang L."/>
            <person name="Nong W."/>
            <person name="Wan A.T."/>
            <person name="Shi M."/>
            <person name="Liu X."/>
            <person name="Cao Q."/>
            <person name="Hui J.H.L."/>
            <person name="Sookrung N."/>
            <person name="Leung T.F."/>
            <person name="Tungtrongchitr A."/>
            <person name="Tsui S.K.W."/>
        </authorList>
    </citation>
    <scope>NUCLEOTIDE SEQUENCE [LARGE SCALE GENOMIC DNA]</scope>
    <source>
        <strain evidence="1">PWHHKU_190912</strain>
    </source>
</reference>